<dbReference type="KEGG" id="rms:RMA_0096"/>
<dbReference type="AlphaFoldDB" id="A8F0G8"/>
<gene>
    <name evidence="1" type="ordered locus">RMA_0096</name>
</gene>
<evidence type="ECO:0000313" key="2">
    <source>
        <dbReference type="Proteomes" id="UP000001311"/>
    </source>
</evidence>
<dbReference type="EMBL" id="CP000683">
    <property type="protein sequence ID" value="ABV84404.1"/>
    <property type="molecule type" value="Genomic_DNA"/>
</dbReference>
<name>A8F0G8_RICM5</name>
<sequence length="109" mass="12741">MNINMSLTQILLILFVGILVTKPHDIFIIIKELKKIKAYLINIKSSIVQNIDEPLETEQVNFYLKKIINLEGYYHGSYDLTTIKEKYYTLIINNDLIENESVPDITEKH</sequence>
<evidence type="ECO:0000313" key="1">
    <source>
        <dbReference type="EMBL" id="ABV84404.1"/>
    </source>
</evidence>
<organism evidence="1 2">
    <name type="scientific">Rickettsia massiliae (strain Mtu5)</name>
    <dbReference type="NCBI Taxonomy" id="416276"/>
    <lineage>
        <taxon>Bacteria</taxon>
        <taxon>Pseudomonadati</taxon>
        <taxon>Pseudomonadota</taxon>
        <taxon>Alphaproteobacteria</taxon>
        <taxon>Rickettsiales</taxon>
        <taxon>Rickettsiaceae</taxon>
        <taxon>Rickettsieae</taxon>
        <taxon>Rickettsia</taxon>
        <taxon>spotted fever group</taxon>
    </lineage>
</organism>
<protein>
    <submittedName>
        <fullName evidence="1">Uncharacterized protein</fullName>
    </submittedName>
</protein>
<accession>A8F0G8</accession>
<keyword evidence="2" id="KW-1185">Reference proteome</keyword>
<dbReference type="Pfam" id="PF10878">
    <property type="entry name" value="DUF2672"/>
    <property type="match status" value="1"/>
</dbReference>
<dbReference type="Proteomes" id="UP000001311">
    <property type="component" value="Chromosome"/>
</dbReference>
<proteinExistence type="predicted"/>
<reference evidence="1 2" key="1">
    <citation type="journal article" date="2007" name="Genome Res.">
        <title>Lateral gene transfer between obligate intracellular bacteria: evidence from the Rickettsia massiliae genome.</title>
        <authorList>
            <person name="Blanc G."/>
            <person name="Ogata H."/>
            <person name="Robert C."/>
            <person name="Audic S."/>
            <person name="Claverie J.-M."/>
            <person name="Raoult D."/>
        </authorList>
    </citation>
    <scope>NUCLEOTIDE SEQUENCE [LARGE SCALE GENOMIC DNA]</scope>
    <source>
        <strain evidence="2">Mtu5</strain>
    </source>
</reference>
<dbReference type="InterPro" id="IPR022718">
    <property type="entry name" value="DUF2672"/>
</dbReference>
<dbReference type="HOGENOM" id="CLU_177035_0_0_5"/>